<proteinExistence type="predicted"/>
<accession>A0A4R8PXQ3</accession>
<feature type="chain" id="PRO_5020368579" description="EC34 protein" evidence="1">
    <location>
        <begin position="20"/>
        <end position="86"/>
    </location>
</feature>
<evidence type="ECO:0000256" key="1">
    <source>
        <dbReference type="SAM" id="SignalP"/>
    </source>
</evidence>
<evidence type="ECO:0000313" key="2">
    <source>
        <dbReference type="EMBL" id="TDZ27475.1"/>
    </source>
</evidence>
<protein>
    <recommendedName>
        <fullName evidence="4">EC34 protein</fullName>
    </recommendedName>
</protein>
<feature type="signal peptide" evidence="1">
    <location>
        <begin position="1"/>
        <end position="19"/>
    </location>
</feature>
<keyword evidence="1" id="KW-0732">Signal</keyword>
<sequence>MQFQTAVVALFSMVAAVSAAPQTGFNCQAQGFCTTSDPNCNFCLNIAKSSYLSVCQAIDPTYKSTVGDVSRGPAGSDFQCIITCCH</sequence>
<dbReference type="Proteomes" id="UP000295083">
    <property type="component" value="Unassembled WGS sequence"/>
</dbReference>
<gene>
    <name evidence="2" type="ORF">C8035_v010391</name>
</gene>
<comment type="caution">
    <text evidence="2">The sequence shown here is derived from an EMBL/GenBank/DDBJ whole genome shotgun (WGS) entry which is preliminary data.</text>
</comment>
<dbReference type="EMBL" id="QAPG01003791">
    <property type="protein sequence ID" value="TDZ27475.1"/>
    <property type="molecule type" value="Genomic_DNA"/>
</dbReference>
<keyword evidence="3" id="KW-1185">Reference proteome</keyword>
<reference evidence="2 3" key="1">
    <citation type="submission" date="2018-11" db="EMBL/GenBank/DDBJ databases">
        <title>Genome sequence and assembly of Colletotrichum spinosum.</title>
        <authorList>
            <person name="Gan P."/>
            <person name="Shirasu K."/>
        </authorList>
    </citation>
    <scope>NUCLEOTIDE SEQUENCE [LARGE SCALE GENOMIC DNA]</scope>
    <source>
        <strain evidence="2 3">CBS 515.97</strain>
    </source>
</reference>
<evidence type="ECO:0008006" key="4">
    <source>
        <dbReference type="Google" id="ProtNLM"/>
    </source>
</evidence>
<organism evidence="2 3">
    <name type="scientific">Colletotrichum spinosum</name>
    <dbReference type="NCBI Taxonomy" id="1347390"/>
    <lineage>
        <taxon>Eukaryota</taxon>
        <taxon>Fungi</taxon>
        <taxon>Dikarya</taxon>
        <taxon>Ascomycota</taxon>
        <taxon>Pezizomycotina</taxon>
        <taxon>Sordariomycetes</taxon>
        <taxon>Hypocreomycetidae</taxon>
        <taxon>Glomerellales</taxon>
        <taxon>Glomerellaceae</taxon>
        <taxon>Colletotrichum</taxon>
        <taxon>Colletotrichum orbiculare species complex</taxon>
    </lineage>
</organism>
<name>A0A4R8PXQ3_9PEZI</name>
<dbReference type="AlphaFoldDB" id="A0A4R8PXQ3"/>
<evidence type="ECO:0000313" key="3">
    <source>
        <dbReference type="Proteomes" id="UP000295083"/>
    </source>
</evidence>